<comment type="caution">
    <text evidence="1">The sequence shown here is derived from an EMBL/GenBank/DDBJ whole genome shotgun (WGS) entry which is preliminary data.</text>
</comment>
<name>A0A2V3PRN3_9BACT</name>
<gene>
    <name evidence="1" type="ORF">CLV62_103126</name>
</gene>
<dbReference type="EMBL" id="QICL01000003">
    <property type="protein sequence ID" value="PXV67453.1"/>
    <property type="molecule type" value="Genomic_DNA"/>
</dbReference>
<sequence length="44" mass="5166">MILFEVIYDHFNGLCRLIKGGFLLLLTSILYEKTLVLLRDILVR</sequence>
<accession>A0A2V3PRN3</accession>
<proteinExistence type="predicted"/>
<protein>
    <submittedName>
        <fullName evidence="1">Uncharacterized protein</fullName>
    </submittedName>
</protein>
<reference evidence="1 2" key="1">
    <citation type="submission" date="2018-03" db="EMBL/GenBank/DDBJ databases">
        <title>Genomic Encyclopedia of Archaeal and Bacterial Type Strains, Phase II (KMG-II): from individual species to whole genera.</title>
        <authorList>
            <person name="Goeker M."/>
        </authorList>
    </citation>
    <scope>NUCLEOTIDE SEQUENCE [LARGE SCALE GENOMIC DNA]</scope>
    <source>
        <strain evidence="1 2">DSM 100214</strain>
    </source>
</reference>
<keyword evidence="2" id="KW-1185">Reference proteome</keyword>
<organism evidence="1 2">
    <name type="scientific">Dysgonomonas alginatilytica</name>
    <dbReference type="NCBI Taxonomy" id="1605892"/>
    <lineage>
        <taxon>Bacteria</taxon>
        <taxon>Pseudomonadati</taxon>
        <taxon>Bacteroidota</taxon>
        <taxon>Bacteroidia</taxon>
        <taxon>Bacteroidales</taxon>
        <taxon>Dysgonomonadaceae</taxon>
        <taxon>Dysgonomonas</taxon>
    </lineage>
</organism>
<evidence type="ECO:0000313" key="1">
    <source>
        <dbReference type="EMBL" id="PXV67453.1"/>
    </source>
</evidence>
<evidence type="ECO:0000313" key="2">
    <source>
        <dbReference type="Proteomes" id="UP000247973"/>
    </source>
</evidence>
<dbReference type="AlphaFoldDB" id="A0A2V3PRN3"/>
<dbReference type="Proteomes" id="UP000247973">
    <property type="component" value="Unassembled WGS sequence"/>
</dbReference>